<keyword evidence="1" id="KW-0812">Transmembrane</keyword>
<protein>
    <submittedName>
        <fullName evidence="2">Uncharacterized protein</fullName>
    </submittedName>
</protein>
<comment type="caution">
    <text evidence="2">The sequence shown here is derived from an EMBL/GenBank/DDBJ whole genome shotgun (WGS) entry which is preliminary data.</text>
</comment>
<accession>A0A2S7VM64</accession>
<feature type="transmembrane region" description="Helical" evidence="1">
    <location>
        <begin position="59"/>
        <end position="82"/>
    </location>
</feature>
<reference evidence="2 3" key="1">
    <citation type="submission" date="2016-12" db="EMBL/GenBank/DDBJ databases">
        <title>Diversity of luminous bacteria.</title>
        <authorList>
            <person name="Yoshizawa S."/>
            <person name="Kogure K."/>
        </authorList>
    </citation>
    <scope>NUCLEOTIDE SEQUENCE [LARGE SCALE GENOMIC DNA]</scope>
    <source>
        <strain evidence="2 3">LC1-200</strain>
    </source>
</reference>
<feature type="transmembrane region" description="Helical" evidence="1">
    <location>
        <begin position="88"/>
        <end position="109"/>
    </location>
</feature>
<evidence type="ECO:0000313" key="2">
    <source>
        <dbReference type="EMBL" id="PQJ62770.1"/>
    </source>
</evidence>
<evidence type="ECO:0000313" key="3">
    <source>
        <dbReference type="Proteomes" id="UP000238730"/>
    </source>
</evidence>
<dbReference type="AlphaFoldDB" id="A0A2S7VM64"/>
<proteinExistence type="predicted"/>
<dbReference type="OrthoDB" id="556365at2"/>
<dbReference type="RefSeq" id="WP_105062543.1">
    <property type="nucleotide sequence ID" value="NZ_MSCJ01000003.1"/>
</dbReference>
<keyword evidence="1" id="KW-1133">Transmembrane helix</keyword>
<evidence type="ECO:0000256" key="1">
    <source>
        <dbReference type="SAM" id="Phobius"/>
    </source>
</evidence>
<dbReference type="EMBL" id="MSCJ01000003">
    <property type="protein sequence ID" value="PQJ62770.1"/>
    <property type="molecule type" value="Genomic_DNA"/>
</dbReference>
<sequence length="215" mass="24149">MSEIQEINLNKVKVKLADTDDPVASKVSWNPVNPGGSNFKSQKMTIFDDKIIIKKTIGAYIFALVFTVPGILALVIGGPYFLLFNSNIVLGLFMIVWGGMFGGAGILILKRDKNFTIDKFNGSYYKGKEFDNLNSQDRFKQGYVKDIYAIQLINERIQSKSSNGRSSSYTSYELNLVFKDGERINIMDHGKGKDIADSAKYLGKFLNVPIWKAQY</sequence>
<organism evidence="2 3">
    <name type="scientific">Photobacterium angustum</name>
    <dbReference type="NCBI Taxonomy" id="661"/>
    <lineage>
        <taxon>Bacteria</taxon>
        <taxon>Pseudomonadati</taxon>
        <taxon>Pseudomonadota</taxon>
        <taxon>Gammaproteobacteria</taxon>
        <taxon>Vibrionales</taxon>
        <taxon>Vibrionaceae</taxon>
        <taxon>Photobacterium</taxon>
    </lineage>
</organism>
<dbReference type="Proteomes" id="UP000238730">
    <property type="component" value="Unassembled WGS sequence"/>
</dbReference>
<gene>
    <name evidence="2" type="ORF">BTO08_21380</name>
</gene>
<keyword evidence="1" id="KW-0472">Membrane</keyword>
<name>A0A2S7VM64_PHOAN</name>